<proteinExistence type="predicted"/>
<accession>G3H822</accession>
<dbReference type="EMBL" id="JH000205">
    <property type="protein sequence ID" value="EGW00857.1"/>
    <property type="molecule type" value="Genomic_DNA"/>
</dbReference>
<dbReference type="InParanoid" id="G3H822"/>
<gene>
    <name evidence="1" type="ORF">I79_006518</name>
</gene>
<name>G3H822_CRIGR</name>
<dbReference type="AlphaFoldDB" id="G3H822"/>
<reference evidence="2" key="1">
    <citation type="journal article" date="2011" name="Nat. Biotechnol.">
        <title>The genomic sequence of the Chinese hamster ovary (CHO)-K1 cell line.</title>
        <authorList>
            <person name="Xu X."/>
            <person name="Nagarajan H."/>
            <person name="Lewis N.E."/>
            <person name="Pan S."/>
            <person name="Cai Z."/>
            <person name="Liu X."/>
            <person name="Chen W."/>
            <person name="Xie M."/>
            <person name="Wang W."/>
            <person name="Hammond S."/>
            <person name="Andersen M.R."/>
            <person name="Neff N."/>
            <person name="Passarelli B."/>
            <person name="Koh W."/>
            <person name="Fan H.C."/>
            <person name="Wang J."/>
            <person name="Gui Y."/>
            <person name="Lee K.H."/>
            <person name="Betenbaugh M.J."/>
            <person name="Quake S.R."/>
            <person name="Famili I."/>
            <person name="Palsson B.O."/>
            <person name="Wang J."/>
        </authorList>
    </citation>
    <scope>NUCLEOTIDE SEQUENCE [LARGE SCALE GENOMIC DNA]</scope>
    <source>
        <strain evidence="2">CHO K1 cell line</strain>
    </source>
</reference>
<dbReference type="Proteomes" id="UP000001075">
    <property type="component" value="Unassembled WGS sequence"/>
</dbReference>
<organism evidence="1 2">
    <name type="scientific">Cricetulus griseus</name>
    <name type="common">Chinese hamster</name>
    <name type="synonym">Cricetulus barabensis griseus</name>
    <dbReference type="NCBI Taxonomy" id="10029"/>
    <lineage>
        <taxon>Eukaryota</taxon>
        <taxon>Metazoa</taxon>
        <taxon>Chordata</taxon>
        <taxon>Craniata</taxon>
        <taxon>Vertebrata</taxon>
        <taxon>Euteleostomi</taxon>
        <taxon>Mammalia</taxon>
        <taxon>Eutheria</taxon>
        <taxon>Euarchontoglires</taxon>
        <taxon>Glires</taxon>
        <taxon>Rodentia</taxon>
        <taxon>Myomorpha</taxon>
        <taxon>Muroidea</taxon>
        <taxon>Cricetidae</taxon>
        <taxon>Cricetinae</taxon>
        <taxon>Cricetulus</taxon>
    </lineage>
</organism>
<protein>
    <submittedName>
        <fullName evidence="1">Uncharacterized protein</fullName>
    </submittedName>
</protein>
<sequence length="75" mass="8259">MGKYYKQEEEGSDSHPLNDSPCYLFRALQKAESQKELPCGHCKPCLLSYSISIQVHTSSQQALGELTGLAQGKSL</sequence>
<evidence type="ECO:0000313" key="2">
    <source>
        <dbReference type="Proteomes" id="UP000001075"/>
    </source>
</evidence>
<evidence type="ECO:0000313" key="1">
    <source>
        <dbReference type="EMBL" id="EGW00857.1"/>
    </source>
</evidence>